<dbReference type="EC" id="6.3.4.19" evidence="8"/>
<dbReference type="Pfam" id="PF11734">
    <property type="entry name" value="TilS_C"/>
    <property type="match status" value="1"/>
</dbReference>
<organism evidence="11 13">
    <name type="scientific">Enterococcus silesiacus</name>
    <dbReference type="NCBI Taxonomy" id="332949"/>
    <lineage>
        <taxon>Bacteria</taxon>
        <taxon>Bacillati</taxon>
        <taxon>Bacillota</taxon>
        <taxon>Bacilli</taxon>
        <taxon>Lactobacillales</taxon>
        <taxon>Enterococcaceae</taxon>
        <taxon>Enterococcus</taxon>
    </lineage>
</organism>
<keyword evidence="12" id="KW-1185">Reference proteome</keyword>
<evidence type="ECO:0000256" key="5">
    <source>
        <dbReference type="ARBA" id="ARBA00022741"/>
    </source>
</evidence>
<protein>
    <recommendedName>
        <fullName evidence="8">tRNA(Ile)-lysidine synthase</fullName>
        <ecNumber evidence="8">6.3.4.19</ecNumber>
    </recommendedName>
    <alternativeName>
        <fullName evidence="8">tRNA(Ile)-2-lysyl-cytidine synthase</fullName>
    </alternativeName>
    <alternativeName>
        <fullName evidence="8">tRNA(Ile)-lysidine synthetase</fullName>
    </alternativeName>
</protein>
<dbReference type="GO" id="GO:0032267">
    <property type="term" value="F:tRNA(Ile)-lysidine synthase activity"/>
    <property type="evidence" value="ECO:0007669"/>
    <property type="project" value="UniProtKB-EC"/>
</dbReference>
<keyword evidence="2 8" id="KW-0963">Cytoplasm</keyword>
<evidence type="ECO:0000313" key="12">
    <source>
        <dbReference type="Proteomes" id="UP000065511"/>
    </source>
</evidence>
<gene>
    <name evidence="8" type="primary">tilS</name>
    <name evidence="10" type="ORF">ATZ33_15895</name>
    <name evidence="11" type="ORF">RV15_GL001983</name>
</gene>
<dbReference type="SUPFAM" id="SSF56037">
    <property type="entry name" value="PheT/TilS domain"/>
    <property type="match status" value="1"/>
</dbReference>
<feature type="domain" description="Lysidine-tRNA(Ile) synthetase C-terminal" evidence="9">
    <location>
        <begin position="382"/>
        <end position="456"/>
    </location>
</feature>
<proteinExistence type="inferred from homology"/>
<comment type="similarity">
    <text evidence="8">Belongs to the tRNA(Ile)-lysidine synthase family.</text>
</comment>
<dbReference type="Gene3D" id="3.40.50.620">
    <property type="entry name" value="HUPs"/>
    <property type="match status" value="1"/>
</dbReference>
<dbReference type="NCBIfam" id="TIGR02432">
    <property type="entry name" value="lysidine_TilS_N"/>
    <property type="match status" value="1"/>
</dbReference>
<dbReference type="SUPFAM" id="SSF52402">
    <property type="entry name" value="Adenine nucleotide alpha hydrolases-like"/>
    <property type="match status" value="1"/>
</dbReference>
<dbReference type="PANTHER" id="PTHR43033">
    <property type="entry name" value="TRNA(ILE)-LYSIDINE SYNTHASE-RELATED"/>
    <property type="match status" value="1"/>
</dbReference>
<dbReference type="NCBIfam" id="TIGR02433">
    <property type="entry name" value="lysidine_TilS_C"/>
    <property type="match status" value="1"/>
</dbReference>
<dbReference type="Proteomes" id="UP000183039">
    <property type="component" value="Unassembled WGS sequence"/>
</dbReference>
<dbReference type="InterPro" id="IPR011063">
    <property type="entry name" value="TilS/TtcA_N"/>
</dbReference>
<dbReference type="AlphaFoldDB" id="A0A0S3KES7"/>
<dbReference type="OrthoDB" id="9807403at2"/>
<evidence type="ECO:0000256" key="7">
    <source>
        <dbReference type="ARBA" id="ARBA00048539"/>
    </source>
</evidence>
<dbReference type="CDD" id="cd01992">
    <property type="entry name" value="TilS_N"/>
    <property type="match status" value="1"/>
</dbReference>
<dbReference type="GO" id="GO:0006400">
    <property type="term" value="P:tRNA modification"/>
    <property type="evidence" value="ECO:0007669"/>
    <property type="project" value="UniProtKB-UniRule"/>
</dbReference>
<evidence type="ECO:0000256" key="6">
    <source>
        <dbReference type="ARBA" id="ARBA00022840"/>
    </source>
</evidence>
<dbReference type="InterPro" id="IPR012796">
    <property type="entry name" value="Lysidine-tRNA-synth_C"/>
</dbReference>
<comment type="subcellular location">
    <subcellularLocation>
        <location evidence="1 8">Cytoplasm</location>
    </subcellularLocation>
</comment>
<evidence type="ECO:0000256" key="1">
    <source>
        <dbReference type="ARBA" id="ARBA00004496"/>
    </source>
</evidence>
<dbReference type="Pfam" id="PF01171">
    <property type="entry name" value="ATP_bind_3"/>
    <property type="match status" value="1"/>
</dbReference>
<sequence>MFQAFYDHCKRNDYWQPHQKILLAISGGVDSMVLLNLMQRAAEKDHLTIAVAHINHQLRGESEAEASYLESYCQEQGLVYYSKVWSALDKRKNTEARARAFRYGFFAEVMRQEGYASLFTAHHNDDQAETVLMKLTRGSALPNLVGIRARQSFGKGELIRPFLIFSKDRLEQFAKCSRIVYFEDSSNQGDAYMRNRVRHQVVPLLKKENPQFLQHITDFTEQIVLADELIQSVIEPKYERWVKKTAAGWTIQLAELKQEKTSLQTFFLMMLFQRTIVVKDIAISQSQIQQLLNIIRQQAPQLTMDLEQGWQIVKEYDVMYIKEKQLKQDKKIVYLNENESIFLSKNEWLGLETTTANLEIPEAVKDWTEYSLPISGQTPLPLMIRHRENGDRISLTPNLTKRLNRLFIDRKIPNLTREQAWIILSAQEKIIWVPKIANSCLSIPKETDKILYRLLYKIKE</sequence>
<evidence type="ECO:0000256" key="8">
    <source>
        <dbReference type="HAMAP-Rule" id="MF_01161"/>
    </source>
</evidence>
<evidence type="ECO:0000313" key="13">
    <source>
        <dbReference type="Proteomes" id="UP000183039"/>
    </source>
</evidence>
<dbReference type="HAMAP" id="MF_01161">
    <property type="entry name" value="tRNA_Ile_lys_synt"/>
    <property type="match status" value="1"/>
</dbReference>
<dbReference type="InterPro" id="IPR012094">
    <property type="entry name" value="tRNA_Ile_lys_synt"/>
</dbReference>
<evidence type="ECO:0000256" key="4">
    <source>
        <dbReference type="ARBA" id="ARBA00022694"/>
    </source>
</evidence>
<comment type="function">
    <text evidence="8">Ligates lysine onto the cytidine present at position 34 of the AUA codon-specific tRNA(Ile) that contains the anticodon CAU, in an ATP-dependent manner. Cytidine is converted to lysidine, thus changing the amino acid specificity of the tRNA from methionine to isoleucine.</text>
</comment>
<dbReference type="EMBL" id="CP013614">
    <property type="protein sequence ID" value="ALS02807.1"/>
    <property type="molecule type" value="Genomic_DNA"/>
</dbReference>
<keyword evidence="6 8" id="KW-0067">ATP-binding</keyword>
<dbReference type="InterPro" id="IPR014729">
    <property type="entry name" value="Rossmann-like_a/b/a_fold"/>
</dbReference>
<evidence type="ECO:0000313" key="10">
    <source>
        <dbReference type="EMBL" id="ALS02807.1"/>
    </source>
</evidence>
<comment type="catalytic activity">
    <reaction evidence="7 8">
        <text>cytidine(34) in tRNA(Ile2) + L-lysine + ATP = lysidine(34) in tRNA(Ile2) + AMP + diphosphate + H(+)</text>
        <dbReference type="Rhea" id="RHEA:43744"/>
        <dbReference type="Rhea" id="RHEA-COMP:10625"/>
        <dbReference type="Rhea" id="RHEA-COMP:10670"/>
        <dbReference type="ChEBI" id="CHEBI:15378"/>
        <dbReference type="ChEBI" id="CHEBI:30616"/>
        <dbReference type="ChEBI" id="CHEBI:32551"/>
        <dbReference type="ChEBI" id="CHEBI:33019"/>
        <dbReference type="ChEBI" id="CHEBI:82748"/>
        <dbReference type="ChEBI" id="CHEBI:83665"/>
        <dbReference type="ChEBI" id="CHEBI:456215"/>
        <dbReference type="EC" id="6.3.4.19"/>
    </reaction>
</comment>
<evidence type="ECO:0000256" key="3">
    <source>
        <dbReference type="ARBA" id="ARBA00022598"/>
    </source>
</evidence>
<comment type="domain">
    <text evidence="8">The N-terminal region contains the highly conserved SGGXDS motif, predicted to be a P-loop motif involved in ATP binding.</text>
</comment>
<keyword evidence="5 8" id="KW-0547">Nucleotide-binding</keyword>
<keyword evidence="3 8" id="KW-0436">Ligase</keyword>
<name>A0A0S3KES7_9ENTE</name>
<dbReference type="KEGG" id="ess:ATZ33_15895"/>
<evidence type="ECO:0000256" key="2">
    <source>
        <dbReference type="ARBA" id="ARBA00022490"/>
    </source>
</evidence>
<accession>A0A0S3KES7</accession>
<keyword evidence="4 8" id="KW-0819">tRNA processing</keyword>
<reference evidence="11 13" key="1">
    <citation type="submission" date="2014-12" db="EMBL/GenBank/DDBJ databases">
        <title>Draft genome sequences of 29 type strains of Enterococci.</title>
        <authorList>
            <person name="Zhong Z."/>
            <person name="Sun Z."/>
            <person name="Liu W."/>
            <person name="Zhang W."/>
            <person name="Zhang H."/>
        </authorList>
    </citation>
    <scope>NUCLEOTIDE SEQUENCE [LARGE SCALE GENOMIC DNA]</scope>
    <source>
        <strain evidence="11 13">DSM 22801</strain>
    </source>
</reference>
<dbReference type="PANTHER" id="PTHR43033:SF1">
    <property type="entry name" value="TRNA(ILE)-LYSIDINE SYNTHASE-RELATED"/>
    <property type="match status" value="1"/>
</dbReference>
<dbReference type="RefSeq" id="WP_071878966.1">
    <property type="nucleotide sequence ID" value="NZ_JXLC01000029.1"/>
</dbReference>
<dbReference type="InterPro" id="IPR012795">
    <property type="entry name" value="tRNA_Ile_lys_synt_N"/>
</dbReference>
<evidence type="ECO:0000313" key="11">
    <source>
        <dbReference type="EMBL" id="OJG87219.1"/>
    </source>
</evidence>
<reference evidence="10 12" key="2">
    <citation type="submission" date="2015-12" db="EMBL/GenBank/DDBJ databases">
        <authorList>
            <person name="Lauer A."/>
            <person name="Humrighouse B."/>
            <person name="Loparev V."/>
            <person name="Shewmaker P.L."/>
            <person name="Whitney A.M."/>
            <person name="McLaughlin R.W."/>
        </authorList>
    </citation>
    <scope>NUCLEOTIDE SEQUENCE [LARGE SCALE GENOMIC DNA]</scope>
    <source>
        <strain evidence="10 12">LMG 23085</strain>
    </source>
</reference>
<dbReference type="GO" id="GO:0005524">
    <property type="term" value="F:ATP binding"/>
    <property type="evidence" value="ECO:0007669"/>
    <property type="project" value="UniProtKB-UniRule"/>
</dbReference>
<dbReference type="GO" id="GO:0005737">
    <property type="term" value="C:cytoplasm"/>
    <property type="evidence" value="ECO:0007669"/>
    <property type="project" value="UniProtKB-SubCell"/>
</dbReference>
<dbReference type="SMART" id="SM00977">
    <property type="entry name" value="TilS_C"/>
    <property type="match status" value="1"/>
</dbReference>
<dbReference type="Proteomes" id="UP000065511">
    <property type="component" value="Chromosome"/>
</dbReference>
<feature type="binding site" evidence="8">
    <location>
        <begin position="26"/>
        <end position="31"/>
    </location>
    <ligand>
        <name>ATP</name>
        <dbReference type="ChEBI" id="CHEBI:30616"/>
    </ligand>
</feature>
<dbReference type="EMBL" id="JXLC01000029">
    <property type="protein sequence ID" value="OJG87219.1"/>
    <property type="molecule type" value="Genomic_DNA"/>
</dbReference>
<evidence type="ECO:0000259" key="9">
    <source>
        <dbReference type="SMART" id="SM00977"/>
    </source>
</evidence>